<dbReference type="PRINTS" id="PR00081">
    <property type="entry name" value="GDHRDH"/>
</dbReference>
<accession>A0A381P9E8</accession>
<dbReference type="Pfam" id="PF00106">
    <property type="entry name" value="adh_short"/>
    <property type="match status" value="1"/>
</dbReference>
<evidence type="ECO:0000313" key="1">
    <source>
        <dbReference type="EMBL" id="SUZ63595.1"/>
    </source>
</evidence>
<name>A0A381P9E8_9ZZZZ</name>
<dbReference type="PANTHER" id="PTHR43431:SF7">
    <property type="entry name" value="OXIDOREDUCTASE, SHORT CHAIN DEHYDROGENASE_REDUCTASE FAMILY (AFU_ORTHOLOGUE AFUA_5G14000)"/>
    <property type="match status" value="1"/>
</dbReference>
<sequence>MNKAIVLGVGPVDGLGGQLAVRFAASGHHVFVAGRTQASLDELSSVIEGSGGRATTVVADATDELSIVNLLEAVDAETGDLTLAIYNAGNNTPGRIIDMDADYFERSWRVLCFGGFLFGRETLRKMQGAGGTLLFTGASASMRGRPGFGAFNSGKSALRILAQAMAKEYGPDGIHVGHVVVDGPIGGEKIRKAFPEYAEKLGDAGMISISGIVDAFEYLYRQPRNAWTFEVDVRTSIEEW</sequence>
<dbReference type="Gene3D" id="3.40.50.720">
    <property type="entry name" value="NAD(P)-binding Rossmann-like Domain"/>
    <property type="match status" value="1"/>
</dbReference>
<reference evidence="1" key="1">
    <citation type="submission" date="2018-05" db="EMBL/GenBank/DDBJ databases">
        <authorList>
            <person name="Lanie J.A."/>
            <person name="Ng W.-L."/>
            <person name="Kazmierczak K.M."/>
            <person name="Andrzejewski T.M."/>
            <person name="Davidsen T.M."/>
            <person name="Wayne K.J."/>
            <person name="Tettelin H."/>
            <person name="Glass J.I."/>
            <person name="Rusch D."/>
            <person name="Podicherti R."/>
            <person name="Tsui H.-C.T."/>
            <person name="Winkler M.E."/>
        </authorList>
    </citation>
    <scope>NUCLEOTIDE SEQUENCE</scope>
</reference>
<proteinExistence type="predicted"/>
<dbReference type="SUPFAM" id="SSF51735">
    <property type="entry name" value="NAD(P)-binding Rossmann-fold domains"/>
    <property type="match status" value="1"/>
</dbReference>
<dbReference type="InterPro" id="IPR036291">
    <property type="entry name" value="NAD(P)-bd_dom_sf"/>
</dbReference>
<gene>
    <name evidence="1" type="ORF">METZ01_LOCUS16449</name>
</gene>
<evidence type="ECO:0008006" key="2">
    <source>
        <dbReference type="Google" id="ProtNLM"/>
    </source>
</evidence>
<dbReference type="AlphaFoldDB" id="A0A381P9E8"/>
<organism evidence="1">
    <name type="scientific">marine metagenome</name>
    <dbReference type="NCBI Taxonomy" id="408172"/>
    <lineage>
        <taxon>unclassified sequences</taxon>
        <taxon>metagenomes</taxon>
        <taxon>ecological metagenomes</taxon>
    </lineage>
</organism>
<protein>
    <recommendedName>
        <fullName evidence="2">Glucose 1-dehydrogenase</fullName>
    </recommendedName>
</protein>
<dbReference type="InterPro" id="IPR002347">
    <property type="entry name" value="SDR_fam"/>
</dbReference>
<dbReference type="EMBL" id="UINC01000920">
    <property type="protein sequence ID" value="SUZ63595.1"/>
    <property type="molecule type" value="Genomic_DNA"/>
</dbReference>
<dbReference type="PANTHER" id="PTHR43431">
    <property type="entry name" value="OXIDOREDUCTASE, SHORT CHAIN DEHYDROGENASE/REDUCTASE FAMILY (AFU_ORTHOLOGUE AFUA_5G14000)"/>
    <property type="match status" value="1"/>
</dbReference>